<organism evidence="1 2">
    <name type="scientific">Tenacibaculum geojense</name>
    <dbReference type="NCBI Taxonomy" id="915352"/>
    <lineage>
        <taxon>Bacteria</taxon>
        <taxon>Pseudomonadati</taxon>
        <taxon>Bacteroidota</taxon>
        <taxon>Flavobacteriia</taxon>
        <taxon>Flavobacteriales</taxon>
        <taxon>Flavobacteriaceae</taxon>
        <taxon>Tenacibaculum</taxon>
    </lineage>
</organism>
<accession>A0ABW3JUM0</accession>
<evidence type="ECO:0000313" key="1">
    <source>
        <dbReference type="EMBL" id="MFD0993866.1"/>
    </source>
</evidence>
<reference evidence="2" key="1">
    <citation type="journal article" date="2019" name="Int. J. Syst. Evol. Microbiol.">
        <title>The Global Catalogue of Microorganisms (GCM) 10K type strain sequencing project: providing services to taxonomists for standard genome sequencing and annotation.</title>
        <authorList>
            <consortium name="The Broad Institute Genomics Platform"/>
            <consortium name="The Broad Institute Genome Sequencing Center for Infectious Disease"/>
            <person name="Wu L."/>
            <person name="Ma J."/>
        </authorList>
    </citation>
    <scope>NUCLEOTIDE SEQUENCE [LARGE SCALE GENOMIC DNA]</scope>
    <source>
        <strain evidence="2">CCUG 60527</strain>
    </source>
</reference>
<comment type="caution">
    <text evidence="1">The sequence shown here is derived from an EMBL/GenBank/DDBJ whole genome shotgun (WGS) entry which is preliminary data.</text>
</comment>
<gene>
    <name evidence="1" type="ORF">ACFQ1U_11665</name>
</gene>
<evidence type="ECO:0000313" key="2">
    <source>
        <dbReference type="Proteomes" id="UP001597062"/>
    </source>
</evidence>
<dbReference type="RefSeq" id="WP_386108558.1">
    <property type="nucleotide sequence ID" value="NZ_JBHTJR010000051.1"/>
</dbReference>
<protein>
    <recommendedName>
        <fullName evidence="3">Glycine dehydrogenase</fullName>
    </recommendedName>
</protein>
<proteinExistence type="predicted"/>
<keyword evidence="2" id="KW-1185">Reference proteome</keyword>
<name>A0ABW3JUM0_9FLAO</name>
<evidence type="ECO:0008006" key="3">
    <source>
        <dbReference type="Google" id="ProtNLM"/>
    </source>
</evidence>
<dbReference type="Proteomes" id="UP001597062">
    <property type="component" value="Unassembled WGS sequence"/>
</dbReference>
<sequence length="87" mass="10281">MGNFFNIKCEEANQICNKAQYNEATFIEKLKLNWHIMFCKVCKLYSKQNKILTGAYNNCKPKDIDNKSRCLKEEDKQLLKDKIKEIS</sequence>
<dbReference type="EMBL" id="JBHTJR010000051">
    <property type="protein sequence ID" value="MFD0993866.1"/>
    <property type="molecule type" value="Genomic_DNA"/>
</dbReference>